<dbReference type="Pfam" id="PF00480">
    <property type="entry name" value="ROK"/>
    <property type="match status" value="1"/>
</dbReference>
<dbReference type="CDD" id="cd24152">
    <property type="entry name" value="ASKHA_NBD_ROK-like"/>
    <property type="match status" value="1"/>
</dbReference>
<dbReference type="EMBL" id="FNDZ01000007">
    <property type="protein sequence ID" value="SDJ06450.1"/>
    <property type="molecule type" value="Genomic_DNA"/>
</dbReference>
<accession>A0A1G8QQN9</accession>
<dbReference type="InterPro" id="IPR043129">
    <property type="entry name" value="ATPase_NBD"/>
</dbReference>
<dbReference type="AlphaFoldDB" id="A0A1G8QQN9"/>
<proteinExistence type="inferred from homology"/>
<dbReference type="InterPro" id="IPR000600">
    <property type="entry name" value="ROK"/>
</dbReference>
<dbReference type="RefSeq" id="WP_031576907.1">
    <property type="nucleotide sequence ID" value="NZ_FNDZ01000007.1"/>
</dbReference>
<protein>
    <submittedName>
        <fullName evidence="2">Sugar kinase of the NBD/HSP70 family, may contain an N-terminal HTH domain</fullName>
    </submittedName>
</protein>
<gene>
    <name evidence="2" type="ORF">SAMN05421804_10721</name>
</gene>
<dbReference type="Proteomes" id="UP000183255">
    <property type="component" value="Unassembled WGS sequence"/>
</dbReference>
<evidence type="ECO:0000256" key="1">
    <source>
        <dbReference type="ARBA" id="ARBA00006479"/>
    </source>
</evidence>
<dbReference type="GO" id="GO:0016301">
    <property type="term" value="F:kinase activity"/>
    <property type="evidence" value="ECO:0007669"/>
    <property type="project" value="UniProtKB-KW"/>
</dbReference>
<keyword evidence="2" id="KW-0808">Transferase</keyword>
<dbReference type="PANTHER" id="PTHR18964:SF170">
    <property type="entry name" value="SUGAR KINASE"/>
    <property type="match status" value="1"/>
</dbReference>
<keyword evidence="2" id="KW-0418">Kinase</keyword>
<organism evidence="2 3">
    <name type="scientific">Proteiniclasticum ruminis</name>
    <dbReference type="NCBI Taxonomy" id="398199"/>
    <lineage>
        <taxon>Bacteria</taxon>
        <taxon>Bacillati</taxon>
        <taxon>Bacillota</taxon>
        <taxon>Clostridia</taxon>
        <taxon>Eubacteriales</taxon>
        <taxon>Clostridiaceae</taxon>
        <taxon>Proteiniclasticum</taxon>
    </lineage>
</organism>
<evidence type="ECO:0000313" key="3">
    <source>
        <dbReference type="Proteomes" id="UP000183255"/>
    </source>
</evidence>
<name>A0A1G8QQN9_9CLOT</name>
<evidence type="ECO:0000313" key="2">
    <source>
        <dbReference type="EMBL" id="SDJ06450.1"/>
    </source>
</evidence>
<comment type="similarity">
    <text evidence="1">Belongs to the ROK (NagC/XylR) family.</text>
</comment>
<reference evidence="2 3" key="1">
    <citation type="submission" date="2016-10" db="EMBL/GenBank/DDBJ databases">
        <authorList>
            <person name="de Groot N.N."/>
        </authorList>
    </citation>
    <scope>NUCLEOTIDE SEQUENCE [LARGE SCALE GENOMIC DNA]</scope>
    <source>
        <strain evidence="2 3">CGMCC 1.5058</strain>
    </source>
</reference>
<dbReference type="PANTHER" id="PTHR18964">
    <property type="entry name" value="ROK (REPRESSOR, ORF, KINASE) FAMILY"/>
    <property type="match status" value="1"/>
</dbReference>
<dbReference type="Gene3D" id="3.30.420.40">
    <property type="match status" value="2"/>
</dbReference>
<dbReference type="SUPFAM" id="SSF53067">
    <property type="entry name" value="Actin-like ATPase domain"/>
    <property type="match status" value="1"/>
</dbReference>
<sequence length="288" mass="31392">MNLFAVDIGGSSIKYGLYGEDGLRHKGSFKTPDTYPLMKEELFRVLSEMKKETEISGAAFSAPGTVDSERGYIGGLSAVSYIHHFNIREDLENFLGVPVTIENDANCAALAELYEGAAQDVNDVLFMVIGSGIGGAVIMDRKLYKGRNLFGGEFGYMLLAENDSLSSLGSPVQMARRYSEETGELVEGSEVFLRAEEGDPIAIKHVESLIDGLARGIFNLSCTFNPDRFVIGGGISRREDLIPSLLERTKWYLAGKGAEGLEVNLVPCAFRSDANLIGAAIHFRESRK</sequence>